<dbReference type="InterPro" id="IPR008334">
    <property type="entry name" value="5'-Nucleotdase_C"/>
</dbReference>
<dbReference type="PRINTS" id="PR01607">
    <property type="entry name" value="APYRASEFAMLY"/>
</dbReference>
<sequence>MRNLNLKLICTTDLHMELFGYDYLMDKPNPDRGLLKLASTIMAHRIGKNSLLFDNGDFLQGTPLADEIAPSSQHLLAEAFNELGYDAITLGNHDFDYGLDVLEGFLHQLDAPVVGSNISGTPDSVKSHLVMNRTFRCEDGSRAEIRIGVIGLLPPQTTVWNAHCLKKRVVIEDIVEAAKRAAENAREDGADIVIALAHAGLDQSAPHHLMENALVPLSHLKCLDAIFGGHTHEWFETHSNHVSSRLGSVPVVQSGSNACGFGVIDPTLSEHPTWSVVSFETQLERPKSDTPNPKLFGYILDAHQRVREKLAKPVGASSRPLSNHFSMIGFDDGIKLVHEALLEHATHITDELGLPTTACYTSFSSDGAFGSKKFLNTEGRIIRERDLSSIVPFNNPICVIGTTTERLRKWISESSIFLNEIAPRQNSQALLSGKSPSYFFDQFSSISYQIDLSQSVNDHRRRIPRLAWNGEELENGQSLAVIASTYRAYGGGGFVYTNPDQTIWESTQGARDIVAKYLENIGTFNPCDAPLWTFAPVPETQLTFELPRSYRVKPAINGLSQVSDDDTTIRYQLDLRELAPTGQ</sequence>
<name>A0A1M5PQ42_9RHOB</name>
<dbReference type="AlphaFoldDB" id="A0A1M5PQ42"/>
<dbReference type="InterPro" id="IPR006179">
    <property type="entry name" value="5_nucleotidase/apyrase"/>
</dbReference>
<dbReference type="InterPro" id="IPR036907">
    <property type="entry name" value="5'-Nucleotdase_C_sf"/>
</dbReference>
<feature type="domain" description="Calcineurin-like phosphoesterase" evidence="3">
    <location>
        <begin position="7"/>
        <end position="233"/>
    </location>
</feature>
<dbReference type="GO" id="GO:0016787">
    <property type="term" value="F:hydrolase activity"/>
    <property type="evidence" value="ECO:0007669"/>
    <property type="project" value="UniProtKB-KW"/>
</dbReference>
<dbReference type="STRING" id="1508389.SAMN05444003_1780"/>
<accession>A0A1M5PQ42</accession>
<dbReference type="PANTHER" id="PTHR11575:SF6">
    <property type="entry name" value="2',3'-CYCLIC-NUCLEOTIDE 2'-PHOSPHODIESTERASE_3'-NUCLEOTIDASE"/>
    <property type="match status" value="1"/>
</dbReference>
<organism evidence="5 6">
    <name type="scientific">Cognatiyoonia sediminum</name>
    <dbReference type="NCBI Taxonomy" id="1508389"/>
    <lineage>
        <taxon>Bacteria</taxon>
        <taxon>Pseudomonadati</taxon>
        <taxon>Pseudomonadota</taxon>
        <taxon>Alphaproteobacteria</taxon>
        <taxon>Rhodobacterales</taxon>
        <taxon>Paracoccaceae</taxon>
        <taxon>Cognatiyoonia</taxon>
    </lineage>
</organism>
<keyword evidence="6" id="KW-1185">Reference proteome</keyword>
<dbReference type="SUPFAM" id="SSF56300">
    <property type="entry name" value="Metallo-dependent phosphatases"/>
    <property type="match status" value="1"/>
</dbReference>
<dbReference type="InterPro" id="IPR029052">
    <property type="entry name" value="Metallo-depent_PP-like"/>
</dbReference>
<protein>
    <submittedName>
        <fullName evidence="5">2',3'-cyclic-nucleotide 2'-phosphodiesterase / 3'-nucleotidase</fullName>
    </submittedName>
</protein>
<dbReference type="Pfam" id="PF00149">
    <property type="entry name" value="Metallophos"/>
    <property type="match status" value="1"/>
</dbReference>
<dbReference type="Proteomes" id="UP000184074">
    <property type="component" value="Unassembled WGS sequence"/>
</dbReference>
<feature type="domain" description="5'-Nucleotidase C-terminal" evidence="4">
    <location>
        <begin position="377"/>
        <end position="494"/>
    </location>
</feature>
<reference evidence="5 6" key="1">
    <citation type="submission" date="2016-11" db="EMBL/GenBank/DDBJ databases">
        <authorList>
            <person name="Jaros S."/>
            <person name="Januszkiewicz K."/>
            <person name="Wedrychowicz H."/>
        </authorList>
    </citation>
    <scope>NUCLEOTIDE SEQUENCE [LARGE SCALE GENOMIC DNA]</scope>
    <source>
        <strain evidence="5 6">DSM 28715</strain>
    </source>
</reference>
<dbReference type="GO" id="GO:0009166">
    <property type="term" value="P:nucleotide catabolic process"/>
    <property type="evidence" value="ECO:0007669"/>
    <property type="project" value="InterPro"/>
</dbReference>
<dbReference type="GO" id="GO:0000166">
    <property type="term" value="F:nucleotide binding"/>
    <property type="evidence" value="ECO:0007669"/>
    <property type="project" value="UniProtKB-KW"/>
</dbReference>
<evidence type="ECO:0000256" key="1">
    <source>
        <dbReference type="ARBA" id="ARBA00022729"/>
    </source>
</evidence>
<keyword evidence="1" id="KW-0732">Signal</keyword>
<dbReference type="SUPFAM" id="SSF55816">
    <property type="entry name" value="5'-nucleotidase (syn. UDP-sugar hydrolase), C-terminal domain"/>
    <property type="match status" value="1"/>
</dbReference>
<proteinExistence type="inferred from homology"/>
<dbReference type="InterPro" id="IPR004843">
    <property type="entry name" value="Calcineurin-like_PHP"/>
</dbReference>
<evidence type="ECO:0000259" key="4">
    <source>
        <dbReference type="Pfam" id="PF02872"/>
    </source>
</evidence>
<dbReference type="PANTHER" id="PTHR11575">
    <property type="entry name" value="5'-NUCLEOTIDASE-RELATED"/>
    <property type="match status" value="1"/>
</dbReference>
<dbReference type="RefSeq" id="WP_083526230.1">
    <property type="nucleotide sequence ID" value="NZ_FQXB01000002.1"/>
</dbReference>
<keyword evidence="2" id="KW-0378">Hydrolase</keyword>
<dbReference type="Gene3D" id="3.90.780.10">
    <property type="entry name" value="5'-Nucleotidase, C-terminal domain"/>
    <property type="match status" value="1"/>
</dbReference>
<dbReference type="OrthoDB" id="9803927at2"/>
<keyword evidence="2" id="KW-0547">Nucleotide-binding</keyword>
<evidence type="ECO:0000259" key="3">
    <source>
        <dbReference type="Pfam" id="PF00149"/>
    </source>
</evidence>
<dbReference type="Gene3D" id="3.60.21.10">
    <property type="match status" value="1"/>
</dbReference>
<gene>
    <name evidence="5" type="ORF">SAMN05444003_1780</name>
</gene>
<dbReference type="Pfam" id="PF02872">
    <property type="entry name" value="5_nucleotid_C"/>
    <property type="match status" value="1"/>
</dbReference>
<evidence type="ECO:0000256" key="2">
    <source>
        <dbReference type="RuleBase" id="RU362119"/>
    </source>
</evidence>
<evidence type="ECO:0000313" key="6">
    <source>
        <dbReference type="Proteomes" id="UP000184074"/>
    </source>
</evidence>
<dbReference type="GO" id="GO:0030288">
    <property type="term" value="C:outer membrane-bounded periplasmic space"/>
    <property type="evidence" value="ECO:0007669"/>
    <property type="project" value="TreeGrafter"/>
</dbReference>
<comment type="similarity">
    <text evidence="2">Belongs to the 5'-nucleotidase family.</text>
</comment>
<evidence type="ECO:0000313" key="5">
    <source>
        <dbReference type="EMBL" id="SHH03937.1"/>
    </source>
</evidence>
<dbReference type="EMBL" id="FQXB01000002">
    <property type="protein sequence ID" value="SHH03937.1"/>
    <property type="molecule type" value="Genomic_DNA"/>
</dbReference>